<dbReference type="SUPFAM" id="SSF54211">
    <property type="entry name" value="Ribosomal protein S5 domain 2-like"/>
    <property type="match status" value="1"/>
</dbReference>
<comment type="subcellular location">
    <subcellularLocation>
        <location evidence="2">Cytoplasm</location>
    </subcellularLocation>
    <subcellularLocation>
        <location evidence="1">Nucleus</location>
    </subcellularLocation>
</comment>
<evidence type="ECO:0000256" key="3">
    <source>
        <dbReference type="ARBA" id="ARBA00006678"/>
    </source>
</evidence>
<dbReference type="GO" id="GO:0035925">
    <property type="term" value="F:mRNA 3'-UTR AU-rich region binding"/>
    <property type="evidence" value="ECO:0007669"/>
    <property type="project" value="TreeGrafter"/>
</dbReference>
<organism evidence="6 7">
    <name type="scientific">Trypanosoma cruzi marinkellei</name>
    <dbReference type="NCBI Taxonomy" id="85056"/>
    <lineage>
        <taxon>Eukaryota</taxon>
        <taxon>Discoba</taxon>
        <taxon>Euglenozoa</taxon>
        <taxon>Kinetoplastea</taxon>
        <taxon>Metakinetoplastina</taxon>
        <taxon>Trypanosomatida</taxon>
        <taxon>Trypanosomatidae</taxon>
        <taxon>Trypanosoma</taxon>
        <taxon>Schizotrypanum</taxon>
    </lineage>
</organism>
<dbReference type="InterPro" id="IPR050590">
    <property type="entry name" value="Exosome_comp_Rrp42_subfam"/>
</dbReference>
<dbReference type="GO" id="GO:0071028">
    <property type="term" value="P:nuclear mRNA surveillance"/>
    <property type="evidence" value="ECO:0007669"/>
    <property type="project" value="TreeGrafter"/>
</dbReference>
<dbReference type="SUPFAM" id="SSF55666">
    <property type="entry name" value="Ribonuclease PH domain 2-like"/>
    <property type="match status" value="1"/>
</dbReference>
<dbReference type="GO" id="GO:0071038">
    <property type="term" value="P:TRAMP-dependent tRNA surveillance pathway"/>
    <property type="evidence" value="ECO:0007669"/>
    <property type="project" value="TreeGrafter"/>
</dbReference>
<dbReference type="PANTHER" id="PTHR11097">
    <property type="entry name" value="EXOSOME COMPLEX EXONUCLEASE RIBOSOMAL RNA PROCESSING PROTEIN"/>
    <property type="match status" value="1"/>
</dbReference>
<dbReference type="Gene3D" id="3.30.230.70">
    <property type="entry name" value="GHMP Kinase, N-terminal domain"/>
    <property type="match status" value="1"/>
</dbReference>
<dbReference type="GO" id="GO:0034475">
    <property type="term" value="P:U4 snRNA 3'-end processing"/>
    <property type="evidence" value="ECO:0007669"/>
    <property type="project" value="TreeGrafter"/>
</dbReference>
<comment type="similarity">
    <text evidence="3">Belongs to the RNase PH family.</text>
</comment>
<feature type="region of interest" description="Disordered" evidence="5">
    <location>
        <begin position="155"/>
        <end position="196"/>
    </location>
</feature>
<dbReference type="GO" id="GO:0071035">
    <property type="term" value="P:nuclear polyadenylation-dependent rRNA catabolic process"/>
    <property type="evidence" value="ECO:0007669"/>
    <property type="project" value="TreeGrafter"/>
</dbReference>
<feature type="compositionally biased region" description="Low complexity" evidence="5">
    <location>
        <begin position="163"/>
        <end position="172"/>
    </location>
</feature>
<dbReference type="PANTHER" id="PTHR11097:SF33">
    <property type="entry name" value="RNASEPH-LIKE PROTEIN EXOSOME-ASSOCIATED PROTEIN 1 RRP42 HOMOLOGUE"/>
    <property type="match status" value="1"/>
</dbReference>
<proteinExistence type="inferred from homology"/>
<dbReference type="GO" id="GO:0016075">
    <property type="term" value="P:rRNA catabolic process"/>
    <property type="evidence" value="ECO:0007669"/>
    <property type="project" value="TreeGrafter"/>
</dbReference>
<evidence type="ECO:0000313" key="6">
    <source>
        <dbReference type="EMBL" id="EKF30129.1"/>
    </source>
</evidence>
<evidence type="ECO:0000256" key="5">
    <source>
        <dbReference type="SAM" id="MobiDB-lite"/>
    </source>
</evidence>
<sequence>MLFSPAISEAEIRAVQDGIANDVRGDGRTLTQRRPFTIRKKYNAGASIVDVEYDGSCVEVQCGATTVVAAATPSIIELSESGEAAPRKRMRGPLFISIDAVPAVVDYYAQALRNRGGRYRLAFLSFVATTISQTFGAEGVTVREQLGLAEAELVDDGDDDDAATTAGGVNEEGAGGGLRQGRIPAEEEEGDGGGGFPGEELYIGGGYAFRIDVDVHVLQTNDGNLPSVISLAVHAALKAVKLPSVTLHETSGGVSLEVDRSKPFLRPVDWSRLPVLTVLLISPTRHYVVDPTPLEELALPQQLLLAMNAAGHVCYMRYQQLPSRRGNAWRQEKGCCERGELDDTAGSFLPAGMNVPDLAAMLHDGSYICQAIISECDEALHNSR</sequence>
<dbReference type="EMBL" id="AHKC01012443">
    <property type="protein sequence ID" value="EKF30129.1"/>
    <property type="molecule type" value="Genomic_DNA"/>
</dbReference>
<evidence type="ECO:0000313" key="7">
    <source>
        <dbReference type="Proteomes" id="UP000007350"/>
    </source>
</evidence>
<comment type="caution">
    <text evidence="6">The sequence shown here is derived from an EMBL/GenBank/DDBJ whole genome shotgun (WGS) entry which is preliminary data.</text>
</comment>
<dbReference type="GO" id="GO:0034476">
    <property type="term" value="P:U5 snRNA 3'-end processing"/>
    <property type="evidence" value="ECO:0007669"/>
    <property type="project" value="TreeGrafter"/>
</dbReference>
<keyword evidence="4" id="KW-0963">Cytoplasm</keyword>
<protein>
    <submittedName>
        <fullName evidence="6">Exosome-associated protein 1</fullName>
    </submittedName>
</protein>
<dbReference type="AlphaFoldDB" id="K2MWN1"/>
<dbReference type="GO" id="GO:0000177">
    <property type="term" value="C:cytoplasmic exosome (RNase complex)"/>
    <property type="evidence" value="ECO:0007669"/>
    <property type="project" value="TreeGrafter"/>
</dbReference>
<keyword evidence="7" id="KW-1185">Reference proteome</keyword>
<dbReference type="InterPro" id="IPR020568">
    <property type="entry name" value="Ribosomal_Su5_D2-typ_SF"/>
</dbReference>
<dbReference type="OrthoDB" id="272245at2759"/>
<dbReference type="Proteomes" id="UP000007350">
    <property type="component" value="Unassembled WGS sequence"/>
</dbReference>
<evidence type="ECO:0000256" key="4">
    <source>
        <dbReference type="ARBA" id="ARBA00022490"/>
    </source>
</evidence>
<accession>K2MWN1</accession>
<dbReference type="GO" id="GO:0000467">
    <property type="term" value="P:exonucleolytic trimming to generate mature 3'-end of 5.8S rRNA from tricistronic rRNA transcript (SSU-rRNA, 5.8S rRNA, LSU-rRNA)"/>
    <property type="evidence" value="ECO:0007669"/>
    <property type="project" value="TreeGrafter"/>
</dbReference>
<evidence type="ECO:0000256" key="2">
    <source>
        <dbReference type="ARBA" id="ARBA00004496"/>
    </source>
</evidence>
<dbReference type="InterPro" id="IPR027408">
    <property type="entry name" value="PNPase/RNase_PH_dom_sf"/>
</dbReference>
<evidence type="ECO:0000256" key="1">
    <source>
        <dbReference type="ARBA" id="ARBA00004123"/>
    </source>
</evidence>
<name>K2MWN1_TRYCR</name>
<dbReference type="GO" id="GO:0034473">
    <property type="term" value="P:U1 snRNA 3'-end processing"/>
    <property type="evidence" value="ECO:0007669"/>
    <property type="project" value="TreeGrafter"/>
</dbReference>
<dbReference type="GO" id="GO:0000176">
    <property type="term" value="C:nuclear exosome (RNase complex)"/>
    <property type="evidence" value="ECO:0007669"/>
    <property type="project" value="TreeGrafter"/>
</dbReference>
<dbReference type="InterPro" id="IPR036345">
    <property type="entry name" value="ExoRNase_PH_dom2_sf"/>
</dbReference>
<gene>
    <name evidence="6" type="ORF">MOQ_006067</name>
</gene>
<reference evidence="6 7" key="1">
    <citation type="journal article" date="2012" name="BMC Genomics">
        <title>Comparative genomic analysis of human infective Trypanosoma cruzi lineages with the bat-restricted subspecies T. cruzi marinkellei.</title>
        <authorList>
            <person name="Franzen O."/>
            <person name="Talavera-Lopez C."/>
            <person name="Ochaya S."/>
            <person name="Butler C.E."/>
            <person name="Messenger L.A."/>
            <person name="Lewis M.D."/>
            <person name="Llewellyn M.S."/>
            <person name="Marinkelle C.J."/>
            <person name="Tyler K.M."/>
            <person name="Miles M.A."/>
            <person name="Andersson B."/>
        </authorList>
    </citation>
    <scope>NUCLEOTIDE SEQUENCE [LARGE SCALE GENOMIC DNA]</scope>
    <source>
        <strain evidence="6 7">B7</strain>
    </source>
</reference>